<proteinExistence type="predicted"/>
<accession>A0ABX0GN20</accession>
<sequence length="365" mass="40511">MSQNWLRHFELMLLDDHGKGIVLSDFRVIFNIEWFNISNPRVATLKIYNLSKDTSNRILGSEFSKIKIIVGYDGVTPTVPESEVGKARPVEPGTTGHRDGKNYGEIFSGDIRFTLTGRDNPTDTYTQIQACDGNEAFINAFINQTLAAGYTLNDVYNLALRSLEPYGITAGAKPKMPDTVFPRGKMFFGKTRYILDNIAQQCNAKWQFVDGKVEMISPEMAVHNVVVLNSRTGLIGMPQQTIGAGVNVRCLINPNIRVNGLIQLDEGSVYRTSLPNDVVNKSGDEQQDHKQRQESKLVEKNDNGNLYVSGVSNPPASIATDGVYIVRGIMYTGDTRGNAWYQEMMCEARGAADLYSASAQQRVYS</sequence>
<protein>
    <recommendedName>
        <fullName evidence="4">Bacteriophage protein</fullName>
    </recommendedName>
</protein>
<evidence type="ECO:0008006" key="4">
    <source>
        <dbReference type="Google" id="ProtNLM"/>
    </source>
</evidence>
<reference evidence="2 3" key="1">
    <citation type="submission" date="2018-02" db="EMBL/GenBank/DDBJ databases">
        <authorList>
            <person name="Machado R.A."/>
        </authorList>
    </citation>
    <scope>NUCLEOTIDE SEQUENCE [LARGE SCALE GENOMIC DNA]</scope>
    <source>
        <strain evidence="2 3">T327</strain>
    </source>
</reference>
<feature type="region of interest" description="Disordered" evidence="1">
    <location>
        <begin position="275"/>
        <end position="299"/>
    </location>
</feature>
<keyword evidence="3" id="KW-1185">Reference proteome</keyword>
<dbReference type="Proteomes" id="UP000697802">
    <property type="component" value="Unassembled WGS sequence"/>
</dbReference>
<comment type="caution">
    <text evidence="2">The sequence shown here is derived from an EMBL/GenBank/DDBJ whole genome shotgun (WGS) entry which is preliminary data.</text>
</comment>
<organism evidence="2 3">
    <name type="scientific">Photorhabdus tasmaniensis</name>
    <dbReference type="NCBI Taxonomy" id="1004159"/>
    <lineage>
        <taxon>Bacteria</taxon>
        <taxon>Pseudomonadati</taxon>
        <taxon>Pseudomonadota</taxon>
        <taxon>Gammaproteobacteria</taxon>
        <taxon>Enterobacterales</taxon>
        <taxon>Morganellaceae</taxon>
        <taxon>Photorhabdus</taxon>
    </lineage>
</organism>
<evidence type="ECO:0000313" key="3">
    <source>
        <dbReference type="Proteomes" id="UP000697802"/>
    </source>
</evidence>
<evidence type="ECO:0000256" key="1">
    <source>
        <dbReference type="SAM" id="MobiDB-lite"/>
    </source>
</evidence>
<dbReference type="RefSeq" id="WP_133815808.1">
    <property type="nucleotide sequence ID" value="NZ_CAWPIF010000053.1"/>
</dbReference>
<evidence type="ECO:0000313" key="2">
    <source>
        <dbReference type="EMBL" id="NHB89745.1"/>
    </source>
</evidence>
<dbReference type="EMBL" id="PUJU01000053">
    <property type="protein sequence ID" value="NHB89745.1"/>
    <property type="molecule type" value="Genomic_DNA"/>
</dbReference>
<feature type="compositionally biased region" description="Basic and acidic residues" evidence="1">
    <location>
        <begin position="282"/>
        <end position="299"/>
    </location>
</feature>
<name>A0ABX0GN20_9GAMM</name>
<gene>
    <name evidence="2" type="ORF">C5471_19380</name>
</gene>
<feature type="region of interest" description="Disordered" evidence="1">
    <location>
        <begin position="82"/>
        <end position="101"/>
    </location>
</feature>